<evidence type="ECO:0008006" key="3">
    <source>
        <dbReference type="Google" id="ProtNLM"/>
    </source>
</evidence>
<dbReference type="EMBL" id="UOEJ01000175">
    <property type="protein sequence ID" value="VAW03700.1"/>
    <property type="molecule type" value="Genomic_DNA"/>
</dbReference>
<evidence type="ECO:0000313" key="2">
    <source>
        <dbReference type="EMBL" id="VAW03700.1"/>
    </source>
</evidence>
<dbReference type="AlphaFoldDB" id="A0A3B0SH79"/>
<proteinExistence type="predicted"/>
<organism evidence="2">
    <name type="scientific">hydrothermal vent metagenome</name>
    <dbReference type="NCBI Taxonomy" id="652676"/>
    <lineage>
        <taxon>unclassified sequences</taxon>
        <taxon>metagenomes</taxon>
        <taxon>ecological metagenomes</taxon>
    </lineage>
</organism>
<keyword evidence="1" id="KW-1133">Transmembrane helix</keyword>
<keyword evidence="1" id="KW-0812">Transmembrane</keyword>
<sequence>MYGKQTTEFLSLTARKLGRGIGQFMLSVLLLNFLSTAVLSASSADMRNIGQDDLLSGIQSVIICTPQGLKRITLDENGNPVGDNEGKLEHCVYCLPFHKLAIGSFSSEVDFPVVDLASCKPRYAKRISSLTDMPLNMACPPRAPPKI</sequence>
<protein>
    <recommendedName>
        <fullName evidence="3">DUF2946 domain-containing protein</fullName>
    </recommendedName>
</protein>
<evidence type="ECO:0000256" key="1">
    <source>
        <dbReference type="SAM" id="Phobius"/>
    </source>
</evidence>
<gene>
    <name evidence="2" type="ORF">MNBD_ALPHA01-1600</name>
</gene>
<name>A0A3B0SH79_9ZZZZ</name>
<reference evidence="2" key="1">
    <citation type="submission" date="2018-06" db="EMBL/GenBank/DDBJ databases">
        <authorList>
            <person name="Zhirakovskaya E."/>
        </authorList>
    </citation>
    <scope>NUCLEOTIDE SEQUENCE</scope>
</reference>
<keyword evidence="1" id="KW-0472">Membrane</keyword>
<accession>A0A3B0SH79</accession>
<feature type="transmembrane region" description="Helical" evidence="1">
    <location>
        <begin position="20"/>
        <end position="41"/>
    </location>
</feature>